<dbReference type="Proteomes" id="UP000694388">
    <property type="component" value="Unplaced"/>
</dbReference>
<dbReference type="SUPFAM" id="SSF48726">
    <property type="entry name" value="Immunoglobulin"/>
    <property type="match status" value="1"/>
</dbReference>
<proteinExistence type="predicted"/>
<dbReference type="Ensembl" id="ENSEBUT00000015281.1">
    <property type="protein sequence ID" value="ENSEBUP00000014705.1"/>
    <property type="gene ID" value="ENSEBUG00000009263.1"/>
</dbReference>
<keyword evidence="1" id="KW-1133">Transmembrane helix</keyword>
<protein>
    <recommendedName>
        <fullName evidence="2">Ig-like domain-containing protein</fullName>
    </recommendedName>
</protein>
<evidence type="ECO:0000313" key="3">
    <source>
        <dbReference type="Ensembl" id="ENSEBUP00000014705.1"/>
    </source>
</evidence>
<feature type="domain" description="Ig-like" evidence="2">
    <location>
        <begin position="64"/>
        <end position="180"/>
    </location>
</feature>
<accession>A0A8C4WVY4</accession>
<reference evidence="3" key="1">
    <citation type="submission" date="2025-08" db="UniProtKB">
        <authorList>
            <consortium name="Ensembl"/>
        </authorList>
    </citation>
    <scope>IDENTIFICATION</scope>
</reference>
<keyword evidence="1" id="KW-0472">Membrane</keyword>
<dbReference type="OMA" id="DASESIM"/>
<keyword evidence="1" id="KW-0812">Transmembrane</keyword>
<name>A0A8C4WVY4_EPTBU</name>
<dbReference type="InterPro" id="IPR036179">
    <property type="entry name" value="Ig-like_dom_sf"/>
</dbReference>
<reference evidence="3" key="2">
    <citation type="submission" date="2025-09" db="UniProtKB">
        <authorList>
            <consortium name="Ensembl"/>
        </authorList>
    </citation>
    <scope>IDENTIFICATION</scope>
</reference>
<evidence type="ECO:0000259" key="2">
    <source>
        <dbReference type="PROSITE" id="PS50835"/>
    </source>
</evidence>
<keyword evidence="4" id="KW-1185">Reference proteome</keyword>
<evidence type="ECO:0000313" key="4">
    <source>
        <dbReference type="Proteomes" id="UP000694388"/>
    </source>
</evidence>
<dbReference type="InterPro" id="IPR007110">
    <property type="entry name" value="Ig-like_dom"/>
</dbReference>
<dbReference type="PROSITE" id="PS50835">
    <property type="entry name" value="IG_LIKE"/>
    <property type="match status" value="1"/>
</dbReference>
<evidence type="ECO:0000256" key="1">
    <source>
        <dbReference type="SAM" id="Phobius"/>
    </source>
</evidence>
<organism evidence="3 4">
    <name type="scientific">Eptatretus burgeri</name>
    <name type="common">Inshore hagfish</name>
    <dbReference type="NCBI Taxonomy" id="7764"/>
    <lineage>
        <taxon>Eukaryota</taxon>
        <taxon>Metazoa</taxon>
        <taxon>Chordata</taxon>
        <taxon>Craniata</taxon>
        <taxon>Vertebrata</taxon>
        <taxon>Cyclostomata</taxon>
        <taxon>Myxini</taxon>
        <taxon>Myxiniformes</taxon>
        <taxon>Myxinidae</taxon>
        <taxon>Eptatretinae</taxon>
        <taxon>Eptatretus</taxon>
    </lineage>
</organism>
<sequence length="180" mass="20532">VKPMKERLSIGNQTLLLSCVVDDNVSKAFTYHWEKDGKKLKDEDHSSLTNVLLVTSGFLFAAAPKITKHKKHYESRSEGEEAILKCSCTGYPPAEWKWYKLGGGFQPFISPDASESIMLRVHRRMDAVIVFLIIVAEVVILIVIIFTYEKYSKKRQLNLHGKQVQNKDDGVHQRNLSQDL</sequence>
<feature type="transmembrane region" description="Helical" evidence="1">
    <location>
        <begin position="127"/>
        <end position="148"/>
    </location>
</feature>
<dbReference type="AlphaFoldDB" id="A0A8C4WVY4"/>
<dbReference type="InterPro" id="IPR013783">
    <property type="entry name" value="Ig-like_fold"/>
</dbReference>
<dbReference type="Gene3D" id="2.60.40.10">
    <property type="entry name" value="Immunoglobulins"/>
    <property type="match status" value="1"/>
</dbReference>